<dbReference type="EMBL" id="AVFE01000022">
    <property type="protein sequence ID" value="ETD04624.1"/>
    <property type="molecule type" value="Genomic_DNA"/>
</dbReference>
<dbReference type="Pfam" id="PF13731">
    <property type="entry name" value="WxL"/>
    <property type="match status" value="1"/>
</dbReference>
<name>V8ANU5_9LACT</name>
<reference evidence="4 5" key="1">
    <citation type="submission" date="2013-07" db="EMBL/GenBank/DDBJ databases">
        <title>Isolation of Lactococcus garvieae strain TRF1 from the fecal material of a timber rattlesnake.</title>
        <authorList>
            <person name="McLaughlin R.W."/>
            <person name="Cochran P.A."/>
            <person name="Dowd S.E."/>
        </authorList>
    </citation>
    <scope>NUCLEOTIDE SEQUENCE [LARGE SCALE GENOMIC DNA]</scope>
    <source>
        <strain evidence="4 5">TRF1</strain>
    </source>
</reference>
<evidence type="ECO:0000256" key="2">
    <source>
        <dbReference type="SAM" id="SignalP"/>
    </source>
</evidence>
<evidence type="ECO:0000313" key="5">
    <source>
        <dbReference type="Proteomes" id="UP000018692"/>
    </source>
</evidence>
<dbReference type="PATRIC" id="fig|1380772.3.peg.1347"/>
<proteinExistence type="predicted"/>
<feature type="signal peptide" evidence="2">
    <location>
        <begin position="1"/>
        <end position="27"/>
    </location>
</feature>
<sequence length="245" mass="26052">MKKSAYTTIAATVLLTAMSFGVSSVLADDAKDGAEMHSKGTISYVVDKSPTNPVDPTDPNTDNPVTPTDPDDHEKPTNGPLSIDYVSNLYFGEQKTTGSEMTYFADLDHMKDSTGKDIDRPNFVQVTDKRGSNAGWNLTVTQDSQFKNGDNELAGATLKLANATLSTANDGTAPTAEKTLELTVGTSVPVMSAEADQGTGTWLDHFGKDEEEGKTSVSLTVPGDTKKVQGEYATSLTWTLTDTPA</sequence>
<protein>
    <recommendedName>
        <fullName evidence="3">WxL domain-containing protein</fullName>
    </recommendedName>
</protein>
<comment type="caution">
    <text evidence="4">The sequence shown here is derived from an EMBL/GenBank/DDBJ whole genome shotgun (WGS) entry which is preliminary data.</text>
</comment>
<organism evidence="4 5">
    <name type="scientific">Lactococcus garvieae TRF1</name>
    <dbReference type="NCBI Taxonomy" id="1380772"/>
    <lineage>
        <taxon>Bacteria</taxon>
        <taxon>Bacillati</taxon>
        <taxon>Bacillota</taxon>
        <taxon>Bacilli</taxon>
        <taxon>Lactobacillales</taxon>
        <taxon>Streptococcaceae</taxon>
        <taxon>Lactococcus</taxon>
    </lineage>
</organism>
<dbReference type="InterPro" id="IPR027994">
    <property type="entry name" value="WxL_dom"/>
</dbReference>
<dbReference type="Proteomes" id="UP000018692">
    <property type="component" value="Unassembled WGS sequence"/>
</dbReference>
<feature type="region of interest" description="Disordered" evidence="1">
    <location>
        <begin position="43"/>
        <end position="80"/>
    </location>
</feature>
<gene>
    <name evidence="4" type="ORF">N568_0106945</name>
</gene>
<feature type="chain" id="PRO_5004766350" description="WxL domain-containing protein" evidence="2">
    <location>
        <begin position="28"/>
        <end position="245"/>
    </location>
</feature>
<evidence type="ECO:0000259" key="3">
    <source>
        <dbReference type="Pfam" id="PF13731"/>
    </source>
</evidence>
<keyword evidence="2" id="KW-0732">Signal</keyword>
<accession>V8ANU5</accession>
<evidence type="ECO:0000256" key="1">
    <source>
        <dbReference type="SAM" id="MobiDB-lite"/>
    </source>
</evidence>
<dbReference type="AlphaFoldDB" id="V8ANU5"/>
<evidence type="ECO:0000313" key="4">
    <source>
        <dbReference type="EMBL" id="ETD04624.1"/>
    </source>
</evidence>
<feature type="domain" description="WxL" evidence="3">
    <location>
        <begin position="34"/>
        <end position="244"/>
    </location>
</feature>
<feature type="compositionally biased region" description="Low complexity" evidence="1">
    <location>
        <begin position="50"/>
        <end position="68"/>
    </location>
</feature>